<proteinExistence type="predicted"/>
<protein>
    <submittedName>
        <fullName evidence="1">Uncharacterized protein</fullName>
    </submittedName>
</protein>
<evidence type="ECO:0000313" key="1">
    <source>
        <dbReference type="EMBL" id="MPM50284.1"/>
    </source>
</evidence>
<organism evidence="1">
    <name type="scientific">bioreactor metagenome</name>
    <dbReference type="NCBI Taxonomy" id="1076179"/>
    <lineage>
        <taxon>unclassified sequences</taxon>
        <taxon>metagenomes</taxon>
        <taxon>ecological metagenomes</taxon>
    </lineage>
</organism>
<reference evidence="1" key="1">
    <citation type="submission" date="2019-08" db="EMBL/GenBank/DDBJ databases">
        <authorList>
            <person name="Kucharzyk K."/>
            <person name="Murdoch R.W."/>
            <person name="Higgins S."/>
            <person name="Loffler F."/>
        </authorList>
    </citation>
    <scope>NUCLEOTIDE SEQUENCE</scope>
</reference>
<sequence>MIVLPFKLSIFCTQAFAALLSIITVHVPHAPSLHPFFTEVSFKVSLKKGMSLILSVIVYVIPFTVKVDITSPPIQYLIIQCYYLYILYSRDMVSF</sequence>
<dbReference type="EMBL" id="VSSQ01012897">
    <property type="protein sequence ID" value="MPM50284.1"/>
    <property type="molecule type" value="Genomic_DNA"/>
</dbReference>
<accession>A0A645AKT8</accession>
<gene>
    <name evidence="1" type="ORF">SDC9_97023</name>
</gene>
<comment type="caution">
    <text evidence="1">The sequence shown here is derived from an EMBL/GenBank/DDBJ whole genome shotgun (WGS) entry which is preliminary data.</text>
</comment>
<dbReference type="AlphaFoldDB" id="A0A645AKT8"/>
<name>A0A645AKT8_9ZZZZ</name>